<dbReference type="Pfam" id="PF00168">
    <property type="entry name" value="C2"/>
    <property type="match status" value="2"/>
</dbReference>
<dbReference type="Gene3D" id="2.60.40.150">
    <property type="entry name" value="C2 domain"/>
    <property type="match status" value="2"/>
</dbReference>
<keyword evidence="3" id="KW-0677">Repeat</keyword>
<feature type="compositionally biased region" description="Polar residues" evidence="6">
    <location>
        <begin position="1"/>
        <end position="14"/>
    </location>
</feature>
<dbReference type="PROSITE" id="PS50004">
    <property type="entry name" value="C2"/>
    <property type="match status" value="2"/>
</dbReference>
<keyword evidence="5 7" id="KW-0472">Membrane</keyword>
<feature type="transmembrane region" description="Helical" evidence="7">
    <location>
        <begin position="581"/>
        <end position="610"/>
    </location>
</feature>
<dbReference type="PANTHER" id="PTHR31425">
    <property type="entry name" value="PHOSPHORIBOSYLANTHRANILATE TRANSFERASE ISOFORM 1"/>
    <property type="match status" value="1"/>
</dbReference>
<dbReference type="EMBL" id="JASCZI010120830">
    <property type="protein sequence ID" value="MED6154892.1"/>
    <property type="molecule type" value="Genomic_DNA"/>
</dbReference>
<evidence type="ECO:0000256" key="5">
    <source>
        <dbReference type="ARBA" id="ARBA00023136"/>
    </source>
</evidence>
<keyword evidence="10" id="KW-1185">Reference proteome</keyword>
<dbReference type="InterPro" id="IPR000008">
    <property type="entry name" value="C2_dom"/>
</dbReference>
<dbReference type="PANTHER" id="PTHR31425:SF48">
    <property type="entry name" value="MULTIPLE C2 DOMAIN AND TRANSMEMBRANE REGION PROTEIN 10"/>
    <property type="match status" value="1"/>
</dbReference>
<evidence type="ECO:0000256" key="6">
    <source>
        <dbReference type="SAM" id="MobiDB-lite"/>
    </source>
</evidence>
<dbReference type="InterPro" id="IPR035892">
    <property type="entry name" value="C2_domain_sf"/>
</dbReference>
<evidence type="ECO:0000313" key="10">
    <source>
        <dbReference type="Proteomes" id="UP001341840"/>
    </source>
</evidence>
<comment type="caution">
    <text evidence="9">The sequence shown here is derived from an EMBL/GenBank/DDBJ whole genome shotgun (WGS) entry which is preliminary data.</text>
</comment>
<evidence type="ECO:0000313" key="9">
    <source>
        <dbReference type="EMBL" id="MED6154892.1"/>
    </source>
</evidence>
<dbReference type="Proteomes" id="UP001341840">
    <property type="component" value="Unassembled WGS sequence"/>
</dbReference>
<sequence>MDPNPSDNTVSSPDQIEPQLSGESLEKGDDFVEACHPEAANVPSGGFIGSKVYHYPKLWLLRVSVIEGENIMPGHRGPEIVRFPEFITKVQVGNFHLSTAIAAPSTTRSFSNPSWNEDLSFIIDEPFVDSLQVSVEDRIGESNEIVVATGELLMSTIEKQVNQIPLTSSWFDLKSHSGKVGDKEEASTTFVPRIYLRILLAEVTMDNGDDIVVQGPADTKLWKPQIGVLEMQILSGSGLMPMQIKDAGHVTSAYCVAKYGQKWFRTCTVVDSLSPEWNEKYNWEVYDLCSVVTVGVFYKHWIIKNNIYIGDSDHCIGKVRIRLSTLETNRDYIQSYPMLMLCPSGVKKMGELLLSMRISSSSVTNMFLIYTMPLLPKMHYYSEPMNQDQLNNMTSQARRLLGLKMSREEPPLESKVVDSMFDNYLWSMRRSKANFFRLMSTISGLIAMYKFLKQIRDWKKPEQSILFLAIFLMLMMVIPNVIIPAILFYMVLMGLWNYRYRPRHTPSMNIRLSHVESAHPDELDEEFDTFPTTRHDSIVRMRYDRLRSVAGRLQTIIGNLASPIEKFQALLSWADPRASCLFLAFCLVAALVSYLVPIRVVITVLGLYLLRPPLFRNKLPPAALNFFRRIPSEEDTLF</sequence>
<keyword evidence="4 7" id="KW-1133">Transmembrane helix</keyword>
<dbReference type="InterPro" id="IPR013583">
    <property type="entry name" value="MCTP_C"/>
</dbReference>
<evidence type="ECO:0000256" key="3">
    <source>
        <dbReference type="ARBA" id="ARBA00022737"/>
    </source>
</evidence>
<gene>
    <name evidence="9" type="ORF">PIB30_000394</name>
</gene>
<reference evidence="9 10" key="1">
    <citation type="journal article" date="2023" name="Plants (Basel)">
        <title>Bridging the Gap: Combining Genomics and Transcriptomics Approaches to Understand Stylosanthes scabra, an Orphan Legume from the Brazilian Caatinga.</title>
        <authorList>
            <person name="Ferreira-Neto J.R.C."/>
            <person name="da Silva M.D."/>
            <person name="Binneck E."/>
            <person name="de Melo N.F."/>
            <person name="da Silva R.H."/>
            <person name="de Melo A.L.T.M."/>
            <person name="Pandolfi V."/>
            <person name="Bustamante F.O."/>
            <person name="Brasileiro-Vidal A.C."/>
            <person name="Benko-Iseppon A.M."/>
        </authorList>
    </citation>
    <scope>NUCLEOTIDE SEQUENCE [LARGE SCALE GENOMIC DNA]</scope>
    <source>
        <tissue evidence="9">Leaves</tissue>
    </source>
</reference>
<comment type="subcellular location">
    <subcellularLocation>
        <location evidence="1">Membrane</location>
        <topology evidence="1">Multi-pass membrane protein</topology>
    </subcellularLocation>
</comment>
<feature type="region of interest" description="Disordered" evidence="6">
    <location>
        <begin position="1"/>
        <end position="21"/>
    </location>
</feature>
<dbReference type="SUPFAM" id="SSF49562">
    <property type="entry name" value="C2 domain (Calcium/lipid-binding domain, CaLB)"/>
    <property type="match status" value="2"/>
</dbReference>
<feature type="transmembrane region" description="Helical" evidence="7">
    <location>
        <begin position="464"/>
        <end position="492"/>
    </location>
</feature>
<accession>A0ABU6U1A8</accession>
<evidence type="ECO:0000256" key="2">
    <source>
        <dbReference type="ARBA" id="ARBA00022692"/>
    </source>
</evidence>
<evidence type="ECO:0000256" key="4">
    <source>
        <dbReference type="ARBA" id="ARBA00022989"/>
    </source>
</evidence>
<feature type="domain" description="C2" evidence="8">
    <location>
        <begin position="206"/>
        <end position="336"/>
    </location>
</feature>
<dbReference type="SMART" id="SM00239">
    <property type="entry name" value="C2"/>
    <property type="match status" value="2"/>
</dbReference>
<dbReference type="InterPro" id="IPR047259">
    <property type="entry name" value="QUIRKY-like"/>
</dbReference>
<dbReference type="Pfam" id="PF08372">
    <property type="entry name" value="PRT_C"/>
    <property type="match status" value="1"/>
</dbReference>
<organism evidence="9 10">
    <name type="scientific">Stylosanthes scabra</name>
    <dbReference type="NCBI Taxonomy" id="79078"/>
    <lineage>
        <taxon>Eukaryota</taxon>
        <taxon>Viridiplantae</taxon>
        <taxon>Streptophyta</taxon>
        <taxon>Embryophyta</taxon>
        <taxon>Tracheophyta</taxon>
        <taxon>Spermatophyta</taxon>
        <taxon>Magnoliopsida</taxon>
        <taxon>eudicotyledons</taxon>
        <taxon>Gunneridae</taxon>
        <taxon>Pentapetalae</taxon>
        <taxon>rosids</taxon>
        <taxon>fabids</taxon>
        <taxon>Fabales</taxon>
        <taxon>Fabaceae</taxon>
        <taxon>Papilionoideae</taxon>
        <taxon>50 kb inversion clade</taxon>
        <taxon>dalbergioids sensu lato</taxon>
        <taxon>Dalbergieae</taxon>
        <taxon>Pterocarpus clade</taxon>
        <taxon>Stylosanthes</taxon>
    </lineage>
</organism>
<proteinExistence type="predicted"/>
<evidence type="ECO:0000259" key="8">
    <source>
        <dbReference type="PROSITE" id="PS50004"/>
    </source>
</evidence>
<protein>
    <recommendedName>
        <fullName evidence="8">C2 domain-containing protein</fullName>
    </recommendedName>
</protein>
<evidence type="ECO:0000256" key="7">
    <source>
        <dbReference type="SAM" id="Phobius"/>
    </source>
</evidence>
<keyword evidence="2 7" id="KW-0812">Transmembrane</keyword>
<evidence type="ECO:0000256" key="1">
    <source>
        <dbReference type="ARBA" id="ARBA00004141"/>
    </source>
</evidence>
<feature type="transmembrane region" description="Helical" evidence="7">
    <location>
        <begin position="435"/>
        <end position="452"/>
    </location>
</feature>
<feature type="domain" description="C2" evidence="8">
    <location>
        <begin position="43"/>
        <end position="168"/>
    </location>
</feature>
<name>A0ABU6U1A8_9FABA</name>